<dbReference type="SUPFAM" id="SSF48652">
    <property type="entry name" value="Tetraspanin"/>
    <property type="match status" value="1"/>
</dbReference>
<organism evidence="3 4">
    <name type="scientific">Setomelanomma holmii</name>
    <dbReference type="NCBI Taxonomy" id="210430"/>
    <lineage>
        <taxon>Eukaryota</taxon>
        <taxon>Fungi</taxon>
        <taxon>Dikarya</taxon>
        <taxon>Ascomycota</taxon>
        <taxon>Pezizomycotina</taxon>
        <taxon>Dothideomycetes</taxon>
        <taxon>Pleosporomycetidae</taxon>
        <taxon>Pleosporales</taxon>
        <taxon>Pleosporineae</taxon>
        <taxon>Phaeosphaeriaceae</taxon>
        <taxon>Setomelanomma</taxon>
    </lineage>
</organism>
<keyword evidence="2" id="KW-0472">Membrane</keyword>
<evidence type="ECO:0000256" key="1">
    <source>
        <dbReference type="SAM" id="MobiDB-lite"/>
    </source>
</evidence>
<protein>
    <recommendedName>
        <fullName evidence="5">Tetraspanin</fullName>
    </recommendedName>
</protein>
<evidence type="ECO:0008006" key="5">
    <source>
        <dbReference type="Google" id="ProtNLM"/>
    </source>
</evidence>
<feature type="transmembrane region" description="Helical" evidence="2">
    <location>
        <begin position="82"/>
        <end position="102"/>
    </location>
</feature>
<dbReference type="EMBL" id="ML978155">
    <property type="protein sequence ID" value="KAF2036332.1"/>
    <property type="molecule type" value="Genomic_DNA"/>
</dbReference>
<feature type="region of interest" description="Disordered" evidence="1">
    <location>
        <begin position="252"/>
        <end position="301"/>
    </location>
</feature>
<evidence type="ECO:0000313" key="4">
    <source>
        <dbReference type="Proteomes" id="UP000799777"/>
    </source>
</evidence>
<dbReference type="AlphaFoldDB" id="A0A9P4LU05"/>
<dbReference type="GO" id="GO:0016020">
    <property type="term" value="C:membrane"/>
    <property type="evidence" value="ECO:0007669"/>
    <property type="project" value="InterPro"/>
</dbReference>
<evidence type="ECO:0000256" key="2">
    <source>
        <dbReference type="SAM" id="Phobius"/>
    </source>
</evidence>
<keyword evidence="4" id="KW-1185">Reference proteome</keyword>
<reference evidence="3" key="1">
    <citation type="journal article" date="2020" name="Stud. Mycol.">
        <title>101 Dothideomycetes genomes: a test case for predicting lifestyles and emergence of pathogens.</title>
        <authorList>
            <person name="Haridas S."/>
            <person name="Albert R."/>
            <person name="Binder M."/>
            <person name="Bloem J."/>
            <person name="Labutti K."/>
            <person name="Salamov A."/>
            <person name="Andreopoulos B."/>
            <person name="Baker S."/>
            <person name="Barry K."/>
            <person name="Bills G."/>
            <person name="Bluhm B."/>
            <person name="Cannon C."/>
            <person name="Castanera R."/>
            <person name="Culley D."/>
            <person name="Daum C."/>
            <person name="Ezra D."/>
            <person name="Gonzalez J."/>
            <person name="Henrissat B."/>
            <person name="Kuo A."/>
            <person name="Liang C."/>
            <person name="Lipzen A."/>
            <person name="Lutzoni F."/>
            <person name="Magnuson J."/>
            <person name="Mondo S."/>
            <person name="Nolan M."/>
            <person name="Ohm R."/>
            <person name="Pangilinan J."/>
            <person name="Park H.-J."/>
            <person name="Ramirez L."/>
            <person name="Alfaro M."/>
            <person name="Sun H."/>
            <person name="Tritt A."/>
            <person name="Yoshinaga Y."/>
            <person name="Zwiers L.-H."/>
            <person name="Turgeon B."/>
            <person name="Goodwin S."/>
            <person name="Spatafora J."/>
            <person name="Crous P."/>
            <person name="Grigoriev I."/>
        </authorList>
    </citation>
    <scope>NUCLEOTIDE SEQUENCE</scope>
    <source>
        <strain evidence="3">CBS 110217</strain>
    </source>
</reference>
<feature type="transmembrane region" description="Helical" evidence="2">
    <location>
        <begin position="41"/>
        <end position="61"/>
    </location>
</feature>
<feature type="compositionally biased region" description="Basic and acidic residues" evidence="1">
    <location>
        <begin position="263"/>
        <end position="276"/>
    </location>
</feature>
<gene>
    <name evidence="3" type="ORF">EK21DRAFT_84028</name>
</gene>
<dbReference type="OrthoDB" id="71600at2759"/>
<feature type="compositionally biased region" description="Acidic residues" evidence="1">
    <location>
        <begin position="253"/>
        <end position="262"/>
    </location>
</feature>
<comment type="caution">
    <text evidence="3">The sequence shown here is derived from an EMBL/GenBank/DDBJ whole genome shotgun (WGS) entry which is preliminary data.</text>
</comment>
<dbReference type="InterPro" id="IPR008952">
    <property type="entry name" value="Tetraspanin_EC2_sf"/>
</dbReference>
<accession>A0A9P4LU05</accession>
<sequence>MTYTRKQVVTCISVVYLIIATALAGYASSRANSRSVPISDTLTGFTTAFPILAGLLLEGGYDLTRVQERRKHLDRGDIQRPPLVIIANTIIFIYSTAVITLLGTHAAPPSGLDCRLRERWQTLFKTKDREAIKTIQDAFNCCGLSNSRDMAWPFPDRSHDVHACEQAFGRTNGCFAAWKGEEQRVAGILIGVVAMVFVWQFAIIAIPTQKESWLHRVAPDRISRMIADERHGDTEPRRAIDYIPGYNRYSDRVEEEEEEDQDENTRNGRAIEEGNRRLNNILPAPLGQDQQPTVENEWARN</sequence>
<name>A0A9P4LU05_9PLEO</name>
<feature type="transmembrane region" description="Helical" evidence="2">
    <location>
        <begin position="185"/>
        <end position="206"/>
    </location>
</feature>
<feature type="transmembrane region" description="Helical" evidence="2">
    <location>
        <begin position="7"/>
        <end position="29"/>
    </location>
</feature>
<evidence type="ECO:0000313" key="3">
    <source>
        <dbReference type="EMBL" id="KAF2036332.1"/>
    </source>
</evidence>
<keyword evidence="2" id="KW-0812">Transmembrane</keyword>
<keyword evidence="2" id="KW-1133">Transmembrane helix</keyword>
<dbReference type="Proteomes" id="UP000799777">
    <property type="component" value="Unassembled WGS sequence"/>
</dbReference>
<proteinExistence type="predicted"/>